<organism evidence="2 3">
    <name type="scientific">Dreissena polymorpha</name>
    <name type="common">Zebra mussel</name>
    <name type="synonym">Mytilus polymorpha</name>
    <dbReference type="NCBI Taxonomy" id="45954"/>
    <lineage>
        <taxon>Eukaryota</taxon>
        <taxon>Metazoa</taxon>
        <taxon>Spiralia</taxon>
        <taxon>Lophotrochozoa</taxon>
        <taxon>Mollusca</taxon>
        <taxon>Bivalvia</taxon>
        <taxon>Autobranchia</taxon>
        <taxon>Heteroconchia</taxon>
        <taxon>Euheterodonta</taxon>
        <taxon>Imparidentia</taxon>
        <taxon>Neoheterodontei</taxon>
        <taxon>Myida</taxon>
        <taxon>Dreissenoidea</taxon>
        <taxon>Dreissenidae</taxon>
        <taxon>Dreissena</taxon>
    </lineage>
</organism>
<gene>
    <name evidence="2" type="ORF">DPMN_163816</name>
</gene>
<feature type="compositionally biased region" description="Acidic residues" evidence="1">
    <location>
        <begin position="28"/>
        <end position="44"/>
    </location>
</feature>
<comment type="caution">
    <text evidence="2">The sequence shown here is derived from an EMBL/GenBank/DDBJ whole genome shotgun (WGS) entry which is preliminary data.</text>
</comment>
<keyword evidence="3" id="KW-1185">Reference proteome</keyword>
<dbReference type="EMBL" id="JAIWYP010000008">
    <property type="protein sequence ID" value="KAH3785723.1"/>
    <property type="molecule type" value="Genomic_DNA"/>
</dbReference>
<feature type="region of interest" description="Disordered" evidence="1">
    <location>
        <begin position="20"/>
        <end position="44"/>
    </location>
</feature>
<proteinExistence type="predicted"/>
<dbReference type="Proteomes" id="UP000828390">
    <property type="component" value="Unassembled WGS sequence"/>
</dbReference>
<reference evidence="2" key="2">
    <citation type="submission" date="2020-11" db="EMBL/GenBank/DDBJ databases">
        <authorList>
            <person name="McCartney M.A."/>
            <person name="Auch B."/>
            <person name="Kono T."/>
            <person name="Mallez S."/>
            <person name="Becker A."/>
            <person name="Gohl D.M."/>
            <person name="Silverstein K.A.T."/>
            <person name="Koren S."/>
            <person name="Bechman K.B."/>
            <person name="Herman A."/>
            <person name="Abrahante J.E."/>
            <person name="Garbe J."/>
        </authorList>
    </citation>
    <scope>NUCLEOTIDE SEQUENCE</scope>
    <source>
        <strain evidence="2">Duluth1</strain>
        <tissue evidence="2">Whole animal</tissue>
    </source>
</reference>
<accession>A0A9D4EU26</accession>
<reference evidence="2" key="1">
    <citation type="journal article" date="2019" name="bioRxiv">
        <title>The Genome of the Zebra Mussel, Dreissena polymorpha: A Resource for Invasive Species Research.</title>
        <authorList>
            <person name="McCartney M.A."/>
            <person name="Auch B."/>
            <person name="Kono T."/>
            <person name="Mallez S."/>
            <person name="Zhang Y."/>
            <person name="Obille A."/>
            <person name="Becker A."/>
            <person name="Abrahante J.E."/>
            <person name="Garbe J."/>
            <person name="Badalamenti J.P."/>
            <person name="Herman A."/>
            <person name="Mangelson H."/>
            <person name="Liachko I."/>
            <person name="Sullivan S."/>
            <person name="Sone E.D."/>
            <person name="Koren S."/>
            <person name="Silverstein K.A.T."/>
            <person name="Beckman K.B."/>
            <person name="Gohl D.M."/>
        </authorList>
    </citation>
    <scope>NUCLEOTIDE SEQUENCE</scope>
    <source>
        <strain evidence="2">Duluth1</strain>
        <tissue evidence="2">Whole animal</tissue>
    </source>
</reference>
<name>A0A9D4EU26_DREPO</name>
<evidence type="ECO:0000256" key="1">
    <source>
        <dbReference type="SAM" id="MobiDB-lite"/>
    </source>
</evidence>
<evidence type="ECO:0000313" key="2">
    <source>
        <dbReference type="EMBL" id="KAH3785723.1"/>
    </source>
</evidence>
<sequence>MNLIKYLYIYSYDYRNEEKGAKGHGNGDDDAAVDAADDDKEEDDDAEVVVVVVVVVVDDDDNDVITAVEPTLLLEVFLIKHDERYFISTTVTFCLRSASHPSIAQ</sequence>
<protein>
    <submittedName>
        <fullName evidence="2">Uncharacterized protein</fullName>
    </submittedName>
</protein>
<evidence type="ECO:0000313" key="3">
    <source>
        <dbReference type="Proteomes" id="UP000828390"/>
    </source>
</evidence>
<dbReference type="AlphaFoldDB" id="A0A9D4EU26"/>